<keyword evidence="12" id="KW-1185">Reference proteome</keyword>
<dbReference type="AlphaFoldDB" id="A0A6N8CTI7"/>
<gene>
    <name evidence="11" type="ORF">GMB86_10080</name>
</gene>
<evidence type="ECO:0000256" key="4">
    <source>
        <dbReference type="ARBA" id="ARBA00022729"/>
    </source>
</evidence>
<dbReference type="PANTHER" id="PTHR30024:SF42">
    <property type="entry name" value="ALIPHATIC SULFONATES-BINDING PROTEIN-RELATED"/>
    <property type="match status" value="1"/>
</dbReference>
<comment type="similarity">
    <text evidence="2">Belongs to the bacterial solute-binding protein SsuA/TauA family.</text>
</comment>
<dbReference type="FunFam" id="3.40.190.10:FF:000050">
    <property type="entry name" value="Sulfonate ABC transporter substrate-binding protein"/>
    <property type="match status" value="1"/>
</dbReference>
<dbReference type="Proteomes" id="UP000440978">
    <property type="component" value="Unassembled WGS sequence"/>
</dbReference>
<dbReference type="NCBIfam" id="TIGR01728">
    <property type="entry name" value="SsuA_fam"/>
    <property type="match status" value="1"/>
</dbReference>
<dbReference type="PROSITE" id="PS51257">
    <property type="entry name" value="PROKAR_LIPOPROTEIN"/>
    <property type="match status" value="1"/>
</dbReference>
<keyword evidence="3" id="KW-0813">Transport</keyword>
<dbReference type="InterPro" id="IPR015168">
    <property type="entry name" value="SsuA/THI5"/>
</dbReference>
<dbReference type="SUPFAM" id="SSF53850">
    <property type="entry name" value="Periplasmic binding protein-like II"/>
    <property type="match status" value="1"/>
</dbReference>
<protein>
    <recommendedName>
        <fullName evidence="8">Putative aliphatic sulfonates-binding protein</fullName>
    </recommendedName>
</protein>
<evidence type="ECO:0000313" key="12">
    <source>
        <dbReference type="Proteomes" id="UP000440978"/>
    </source>
</evidence>
<dbReference type="EMBL" id="WNHB01000015">
    <property type="protein sequence ID" value="MTT32353.1"/>
    <property type="molecule type" value="Genomic_DNA"/>
</dbReference>
<evidence type="ECO:0000256" key="9">
    <source>
        <dbReference type="SAM" id="SignalP"/>
    </source>
</evidence>
<evidence type="ECO:0000313" key="11">
    <source>
        <dbReference type="EMBL" id="MTT32353.1"/>
    </source>
</evidence>
<accession>A0A6N8CTI7</accession>
<dbReference type="GO" id="GO:0042626">
    <property type="term" value="F:ATPase-coupled transmembrane transporter activity"/>
    <property type="evidence" value="ECO:0007669"/>
    <property type="project" value="InterPro"/>
</dbReference>
<feature type="chain" id="PRO_5039434263" description="Putative aliphatic sulfonates-binding protein" evidence="9">
    <location>
        <begin position="19"/>
        <end position="328"/>
    </location>
</feature>
<organism evidence="11 12">
    <name type="scientific">Terrilactibacillus tamarindi</name>
    <dbReference type="NCBI Taxonomy" id="2599694"/>
    <lineage>
        <taxon>Bacteria</taxon>
        <taxon>Bacillati</taxon>
        <taxon>Bacillota</taxon>
        <taxon>Bacilli</taxon>
        <taxon>Bacillales</taxon>
        <taxon>Bacillaceae</taxon>
        <taxon>Terrilactibacillus</taxon>
    </lineage>
</organism>
<evidence type="ECO:0000256" key="6">
    <source>
        <dbReference type="ARBA" id="ARBA00023288"/>
    </source>
</evidence>
<evidence type="ECO:0000256" key="7">
    <source>
        <dbReference type="ARBA" id="ARBA00055538"/>
    </source>
</evidence>
<dbReference type="Gene3D" id="3.40.190.10">
    <property type="entry name" value="Periplasmic binding protein-like II"/>
    <property type="match status" value="2"/>
</dbReference>
<dbReference type="InterPro" id="IPR001638">
    <property type="entry name" value="Solute-binding_3/MltF_N"/>
</dbReference>
<dbReference type="PANTHER" id="PTHR30024">
    <property type="entry name" value="ALIPHATIC SULFONATES-BINDING PROTEIN-RELATED"/>
    <property type="match status" value="1"/>
</dbReference>
<dbReference type="RefSeq" id="WP_329602865.1">
    <property type="nucleotide sequence ID" value="NZ_WNHB01000015.1"/>
</dbReference>
<evidence type="ECO:0000256" key="5">
    <source>
        <dbReference type="ARBA" id="ARBA00023139"/>
    </source>
</evidence>
<dbReference type="InterPro" id="IPR010067">
    <property type="entry name" value="ABC_SsuA_sub-bd"/>
</dbReference>
<keyword evidence="6" id="KW-0449">Lipoprotein</keyword>
<dbReference type="SMART" id="SM00062">
    <property type="entry name" value="PBPb"/>
    <property type="match status" value="1"/>
</dbReference>
<keyword evidence="4 9" id="KW-0732">Signal</keyword>
<proteinExistence type="inferred from homology"/>
<evidence type="ECO:0000256" key="2">
    <source>
        <dbReference type="ARBA" id="ARBA00010742"/>
    </source>
</evidence>
<dbReference type="Pfam" id="PF09084">
    <property type="entry name" value="NMT1"/>
    <property type="match status" value="1"/>
</dbReference>
<evidence type="ECO:0000259" key="10">
    <source>
        <dbReference type="SMART" id="SM00062"/>
    </source>
</evidence>
<comment type="caution">
    <text evidence="11">The sequence shown here is derived from an EMBL/GenBank/DDBJ whole genome shotgun (WGS) entry which is preliminary data.</text>
</comment>
<evidence type="ECO:0000256" key="8">
    <source>
        <dbReference type="ARBA" id="ARBA00070228"/>
    </source>
</evidence>
<name>A0A6N8CTI7_9BACI</name>
<dbReference type="GO" id="GO:0016020">
    <property type="term" value="C:membrane"/>
    <property type="evidence" value="ECO:0007669"/>
    <property type="project" value="InterPro"/>
</dbReference>
<feature type="signal peptide" evidence="9">
    <location>
        <begin position="1"/>
        <end position="18"/>
    </location>
</feature>
<comment type="subcellular location">
    <subcellularLocation>
        <location evidence="1">Periplasm</location>
    </subcellularLocation>
</comment>
<dbReference type="GO" id="GO:0042597">
    <property type="term" value="C:periplasmic space"/>
    <property type="evidence" value="ECO:0007669"/>
    <property type="project" value="UniProtKB-SubCell"/>
</dbReference>
<evidence type="ECO:0000256" key="3">
    <source>
        <dbReference type="ARBA" id="ARBA00022448"/>
    </source>
</evidence>
<feature type="domain" description="Solute-binding protein family 3/N-terminal" evidence="10">
    <location>
        <begin position="33"/>
        <end position="251"/>
    </location>
</feature>
<sequence length="328" mass="36303">MKKIILLLSMMTIILALTGCGKSNSNGNSEDLTINIGIQQDVGPLLLAKQQGLFEKAFKKDGVKVKWTEFQSGPPQIEAMSANHLDFAGVGNAPVITAQAAGVDFKEIANTKQGLKGDAILVPKNSAIKTLNDLKGKKIAVAKGSSGYYLLYKALQKAGLKDSDVQIIQLQPDEAQSAFNSKKVDAWSIWEPFISYQTIKNKSRVLTDEEHLGTYAPSFLLARTQFTKDHPDLTVKFLKVFEEALKWEKDHFDEAVSIYSQAKHLDKEVVKTAIINNPTITKPISSSINQAQQKTADFSYDQKIINKKIKTSEVVDNQFIEKALKTKE</sequence>
<comment type="function">
    <text evidence="7">Part of a binding-protein-dependent transport system for aliphatic sulfonates. Putative binding protein.</text>
</comment>
<keyword evidence="5" id="KW-0564">Palmitate</keyword>
<reference evidence="11 12" key="1">
    <citation type="submission" date="2019-11" db="EMBL/GenBank/DDBJ databases">
        <title>Terrilactibacillus tamarindus sp. nov. BCM23-1 isolated from bark of Tamarindus indica.</title>
        <authorList>
            <person name="Kingkaew E."/>
            <person name="Tanasupawat S."/>
        </authorList>
    </citation>
    <scope>NUCLEOTIDE SEQUENCE [LARGE SCALE GENOMIC DNA]</scope>
    <source>
        <strain evidence="11 12">BCM23-1</strain>
    </source>
</reference>
<evidence type="ECO:0000256" key="1">
    <source>
        <dbReference type="ARBA" id="ARBA00004418"/>
    </source>
</evidence>